<dbReference type="PROSITE" id="PS51318">
    <property type="entry name" value="TAT"/>
    <property type="match status" value="1"/>
</dbReference>
<dbReference type="InterPro" id="IPR052516">
    <property type="entry name" value="N-heterocyclic_Hydroxylase"/>
</dbReference>
<feature type="domain" description="Aldehyde oxidase/xanthine dehydrogenase a/b hammerhead" evidence="1">
    <location>
        <begin position="202"/>
        <end position="280"/>
    </location>
</feature>
<dbReference type="GO" id="GO:0016491">
    <property type="term" value="F:oxidoreductase activity"/>
    <property type="evidence" value="ECO:0007669"/>
    <property type="project" value="InterPro"/>
</dbReference>
<evidence type="ECO:0000259" key="1">
    <source>
        <dbReference type="SMART" id="SM01008"/>
    </source>
</evidence>
<dbReference type="PANTHER" id="PTHR47495:SF2">
    <property type="entry name" value="ALDEHYDE DEHYDROGENASE"/>
    <property type="match status" value="1"/>
</dbReference>
<dbReference type="Gene3D" id="3.30.365.10">
    <property type="entry name" value="Aldehyde oxidase/xanthine dehydrogenase, molybdopterin binding domain"/>
    <property type="match status" value="3"/>
</dbReference>
<dbReference type="EMBL" id="UINC01012958">
    <property type="protein sequence ID" value="SVA56278.1"/>
    <property type="molecule type" value="Genomic_DNA"/>
</dbReference>
<dbReference type="InterPro" id="IPR008274">
    <property type="entry name" value="AldOxase/xan_DH_MoCoBD1"/>
</dbReference>
<dbReference type="Pfam" id="PF02738">
    <property type="entry name" value="MoCoBD_1"/>
    <property type="match status" value="1"/>
</dbReference>
<dbReference type="Pfam" id="PF20256">
    <property type="entry name" value="MoCoBD_2"/>
    <property type="match status" value="1"/>
</dbReference>
<dbReference type="PANTHER" id="PTHR47495">
    <property type="entry name" value="ALDEHYDE DEHYDROGENASE"/>
    <property type="match status" value="1"/>
</dbReference>
<reference evidence="2" key="1">
    <citation type="submission" date="2018-05" db="EMBL/GenBank/DDBJ databases">
        <authorList>
            <person name="Lanie J.A."/>
            <person name="Ng W.-L."/>
            <person name="Kazmierczak K.M."/>
            <person name="Andrzejewski T.M."/>
            <person name="Davidsen T.M."/>
            <person name="Wayne K.J."/>
            <person name="Tettelin H."/>
            <person name="Glass J.I."/>
            <person name="Rusch D."/>
            <person name="Podicherti R."/>
            <person name="Tsui H.-C.T."/>
            <person name="Winkler M.E."/>
        </authorList>
    </citation>
    <scope>NUCLEOTIDE SEQUENCE</scope>
</reference>
<accession>A0A381WVK5</accession>
<dbReference type="InterPro" id="IPR006311">
    <property type="entry name" value="TAT_signal"/>
</dbReference>
<dbReference type="Gene3D" id="3.90.1170.50">
    <property type="entry name" value="Aldehyde oxidase/xanthine dehydrogenase, a/b hammerhead"/>
    <property type="match status" value="1"/>
</dbReference>
<organism evidence="2">
    <name type="scientific">marine metagenome</name>
    <dbReference type="NCBI Taxonomy" id="408172"/>
    <lineage>
        <taxon>unclassified sequences</taxon>
        <taxon>metagenomes</taxon>
        <taxon>ecological metagenomes</taxon>
    </lineage>
</organism>
<sequence>MSVSRRNFIKTASAAGTGLVIGFYLPSRNPLEAAEAGLGKPFVPNAWITIQPDDQITIIAGKSEMGQGVWTSLPMIIAEEMDADWSKVKVEQGVATRETTGGFTGGSTSVRNSWTTLRKAGASAREMLLAAAAREWNVSKSDCTVENSIISHPATSRQLTFGQLTVKASTERLPKKVALKDPSQFKLIGTDIPRKDTPLKVDGSAQFAMDVDLDGMVYAMVVRSPSFGGTVKNMDLSRAEKINGILNIFEVSNGVAVVGSTTWAVLQARNLLDINWDRGKSSDLDSEAITEQLTHAAGKKGATGRKEGNPERALRNAGKVINAVYEVPFQAHATMEPVNCVVDIQPDQCRIWAPTQAPIQAKKQASKITGLPEEKVEMHVSFLGGGFGRKSFNDFIGEALEVGNRIKRPVKLIWKREDDTRHDYYRPPSRHIMIGSLDKDGVLDAWKHKVVAPSILFTQIIQYPFPFKDKLDSYVALEGARNIPYEIPNIRIEYKSIQVGVPMGWWRSVYDSQNGYANECFMDELAHTANVDPVKFRLNRLKNSPRDAGVLRLAAEKAGW</sequence>
<dbReference type="SMART" id="SM01008">
    <property type="entry name" value="Ald_Xan_dh_C"/>
    <property type="match status" value="1"/>
</dbReference>
<dbReference type="AlphaFoldDB" id="A0A381WVK5"/>
<dbReference type="InterPro" id="IPR046867">
    <property type="entry name" value="AldOxase/xan_DH_MoCoBD2"/>
</dbReference>
<evidence type="ECO:0000313" key="2">
    <source>
        <dbReference type="EMBL" id="SVA56278.1"/>
    </source>
</evidence>
<name>A0A381WVK5_9ZZZZ</name>
<proteinExistence type="predicted"/>
<dbReference type="NCBIfam" id="TIGR01409">
    <property type="entry name" value="TAT_signal_seq"/>
    <property type="match status" value="1"/>
</dbReference>
<protein>
    <recommendedName>
        <fullName evidence="1">Aldehyde oxidase/xanthine dehydrogenase a/b hammerhead domain-containing protein</fullName>
    </recommendedName>
</protein>
<dbReference type="SUPFAM" id="SSF56003">
    <property type="entry name" value="Molybdenum cofactor-binding domain"/>
    <property type="match status" value="2"/>
</dbReference>
<gene>
    <name evidence="2" type="ORF">METZ01_LOCUS109132</name>
</gene>
<feature type="non-terminal residue" evidence="2">
    <location>
        <position position="560"/>
    </location>
</feature>
<dbReference type="InterPro" id="IPR000674">
    <property type="entry name" value="Ald_Oxase/Xan_DH_a/b"/>
</dbReference>
<dbReference type="InterPro" id="IPR037165">
    <property type="entry name" value="AldOxase/xan_DH_Mopterin-bd_sf"/>
</dbReference>
<dbReference type="InterPro" id="IPR019546">
    <property type="entry name" value="TAT_signal_bac_arc"/>
</dbReference>